<dbReference type="Gene3D" id="3.30.559.30">
    <property type="entry name" value="Nonribosomal peptide synthetase, condensation domain"/>
    <property type="match status" value="3"/>
</dbReference>
<dbReference type="SUPFAM" id="SSF52777">
    <property type="entry name" value="CoA-dependent acyltransferases"/>
    <property type="match status" value="6"/>
</dbReference>
<dbReference type="FunFam" id="3.30.300.30:FF:000010">
    <property type="entry name" value="Enterobactin synthetase component F"/>
    <property type="match status" value="2"/>
</dbReference>
<dbReference type="Proteomes" id="UP000608063">
    <property type="component" value="Unassembled WGS sequence"/>
</dbReference>
<dbReference type="FunFam" id="3.40.50.980:FF:000002">
    <property type="entry name" value="Enterobactin synthetase component F"/>
    <property type="match status" value="2"/>
</dbReference>
<dbReference type="SMART" id="SM00823">
    <property type="entry name" value="PKS_PP"/>
    <property type="match status" value="3"/>
</dbReference>
<reference evidence="5" key="1">
    <citation type="submission" date="2019-11" db="EMBL/GenBank/DDBJ databases">
        <title>Spread of Macrolides and rifampicin resistant Rhodococcus equi in clinical isolates in the USA.</title>
        <authorList>
            <person name="Alvarez-Narvaez S."/>
            <person name="Huber L."/>
            <person name="Cohen N.D."/>
            <person name="Slovis N."/>
            <person name="Greiter M."/>
            <person name="Giguere S."/>
            <person name="Hart K."/>
        </authorList>
    </citation>
    <scope>NUCLEOTIDE SEQUENCE</scope>
    <source>
        <strain evidence="5">Lh_17</strain>
    </source>
</reference>
<dbReference type="SUPFAM" id="SSF47336">
    <property type="entry name" value="ACP-like"/>
    <property type="match status" value="3"/>
</dbReference>
<organism evidence="5 8">
    <name type="scientific">Rhodococcus hoagii</name>
    <name type="common">Corynebacterium equii</name>
    <dbReference type="NCBI Taxonomy" id="43767"/>
    <lineage>
        <taxon>Bacteria</taxon>
        <taxon>Bacillati</taxon>
        <taxon>Actinomycetota</taxon>
        <taxon>Actinomycetes</taxon>
        <taxon>Mycobacteriales</taxon>
        <taxon>Nocardiaceae</taxon>
        <taxon>Prescottella</taxon>
    </lineage>
</organism>
<proteinExistence type="predicted"/>
<dbReference type="CDD" id="cd19540">
    <property type="entry name" value="LCL_NRPS-like"/>
    <property type="match status" value="3"/>
</dbReference>
<dbReference type="InterPro" id="IPR042099">
    <property type="entry name" value="ANL_N_sf"/>
</dbReference>
<dbReference type="InterPro" id="IPR045851">
    <property type="entry name" value="AMP-bd_C_sf"/>
</dbReference>
<evidence type="ECO:0000256" key="1">
    <source>
        <dbReference type="ARBA" id="ARBA00001957"/>
    </source>
</evidence>
<dbReference type="FunFam" id="3.40.50.12780:FF:000012">
    <property type="entry name" value="Non-ribosomal peptide synthetase"/>
    <property type="match status" value="3"/>
</dbReference>
<evidence type="ECO:0000256" key="2">
    <source>
        <dbReference type="ARBA" id="ARBA00022450"/>
    </source>
</evidence>
<evidence type="ECO:0000256" key="3">
    <source>
        <dbReference type="ARBA" id="ARBA00022553"/>
    </source>
</evidence>
<dbReference type="FunFam" id="3.40.50.980:FF:000001">
    <property type="entry name" value="Non-ribosomal peptide synthetase"/>
    <property type="match status" value="3"/>
</dbReference>
<evidence type="ECO:0000313" key="5">
    <source>
        <dbReference type="EMBL" id="MBM4565731.1"/>
    </source>
</evidence>
<dbReference type="InterPro" id="IPR025110">
    <property type="entry name" value="AMP-bd_C"/>
</dbReference>
<dbReference type="NCBIfam" id="NF003417">
    <property type="entry name" value="PRK04813.1"/>
    <property type="match status" value="4"/>
</dbReference>
<dbReference type="GO" id="GO:0072330">
    <property type="term" value="P:monocarboxylic acid biosynthetic process"/>
    <property type="evidence" value="ECO:0007669"/>
    <property type="project" value="UniProtKB-ARBA"/>
</dbReference>
<feature type="domain" description="Carrier" evidence="4">
    <location>
        <begin position="633"/>
        <end position="708"/>
    </location>
</feature>
<accession>A0A9Q2P8R3</accession>
<dbReference type="Gene3D" id="2.30.38.10">
    <property type="entry name" value="Luciferase, Domain 3"/>
    <property type="match status" value="3"/>
</dbReference>
<dbReference type="InterPro" id="IPR020845">
    <property type="entry name" value="AMP-binding_CS"/>
</dbReference>
<dbReference type="GO" id="GO:0043041">
    <property type="term" value="P:amino acid activation for nonribosomal peptide biosynthetic process"/>
    <property type="evidence" value="ECO:0007669"/>
    <property type="project" value="TreeGrafter"/>
</dbReference>
<dbReference type="NCBIfam" id="TIGR01733">
    <property type="entry name" value="AA-adenyl-dom"/>
    <property type="match status" value="3"/>
</dbReference>
<dbReference type="InterPro" id="IPR006162">
    <property type="entry name" value="Ppantetheine_attach_site"/>
</dbReference>
<evidence type="ECO:0000313" key="7">
    <source>
        <dbReference type="EMBL" id="NKW44636.1"/>
    </source>
</evidence>
<dbReference type="FunFam" id="1.10.1200.10:FF:000016">
    <property type="entry name" value="Non-ribosomal peptide synthase"/>
    <property type="match status" value="2"/>
</dbReference>
<dbReference type="FunFam" id="2.30.38.10:FF:000001">
    <property type="entry name" value="Non-ribosomal peptide synthetase PvdI"/>
    <property type="match status" value="2"/>
</dbReference>
<dbReference type="Pfam" id="PF13193">
    <property type="entry name" value="AMP-binding_C"/>
    <property type="match status" value="3"/>
</dbReference>
<dbReference type="InterPro" id="IPR000873">
    <property type="entry name" value="AMP-dep_synth/lig_dom"/>
</dbReference>
<evidence type="ECO:0000313" key="6">
    <source>
        <dbReference type="EMBL" id="NKT78604.1"/>
    </source>
</evidence>
<dbReference type="Pfam" id="PF00501">
    <property type="entry name" value="AMP-binding"/>
    <property type="match status" value="4"/>
</dbReference>
<dbReference type="Pfam" id="PF00550">
    <property type="entry name" value="PP-binding"/>
    <property type="match status" value="3"/>
</dbReference>
<dbReference type="RefSeq" id="WP_262963365.1">
    <property type="nucleotide sequence ID" value="NZ_JAJNNG010000003.1"/>
</dbReference>
<reference evidence="6" key="2">
    <citation type="journal article" date="2020" name="Environ. Microbiol.">
        <title>The novel and transferable erm(51) gene confers Macrolides, Lincosamides, and Streptogramins B (MLSB) resistance to clonal Rhodococcus equi in the environment.</title>
        <authorList>
            <person name="Huber L."/>
            <person name="Giguere S."/>
            <person name="Slovis N.M."/>
            <person name="Alvarez-Narvaez S."/>
            <person name="Hart K.A."/>
            <person name="Greiter M."/>
            <person name="Morris E.R.A."/>
            <person name="Cohen N.D."/>
        </authorList>
    </citation>
    <scope>NUCLEOTIDE SEQUENCE</scope>
    <source>
        <strain evidence="6">Lh_116_1</strain>
        <strain evidence="7">Lh_16_1</strain>
    </source>
</reference>
<dbReference type="Proteomes" id="UP000603463">
    <property type="component" value="Unassembled WGS sequence"/>
</dbReference>
<dbReference type="InterPro" id="IPR023213">
    <property type="entry name" value="CAT-like_dom_sf"/>
</dbReference>
<dbReference type="InterPro" id="IPR020806">
    <property type="entry name" value="PKS_PP-bd"/>
</dbReference>
<feature type="domain" description="Carrier" evidence="4">
    <location>
        <begin position="1682"/>
        <end position="1757"/>
    </location>
</feature>
<dbReference type="Pfam" id="PF00668">
    <property type="entry name" value="Condensation"/>
    <property type="match status" value="3"/>
</dbReference>
<dbReference type="GO" id="GO:0003824">
    <property type="term" value="F:catalytic activity"/>
    <property type="evidence" value="ECO:0007669"/>
    <property type="project" value="InterPro"/>
</dbReference>
<dbReference type="PANTHER" id="PTHR45527">
    <property type="entry name" value="NONRIBOSOMAL PEPTIDE SYNTHETASE"/>
    <property type="match status" value="1"/>
</dbReference>
<evidence type="ECO:0000313" key="8">
    <source>
        <dbReference type="Proteomes" id="UP000808906"/>
    </source>
</evidence>
<dbReference type="Proteomes" id="UP000808906">
    <property type="component" value="Unassembled WGS sequence"/>
</dbReference>
<dbReference type="InterPro" id="IPR010071">
    <property type="entry name" value="AA_adenyl_dom"/>
</dbReference>
<dbReference type="GO" id="GO:0031177">
    <property type="term" value="F:phosphopantetheine binding"/>
    <property type="evidence" value="ECO:0007669"/>
    <property type="project" value="InterPro"/>
</dbReference>
<gene>
    <name evidence="5" type="ORF">GS441_09840</name>
    <name evidence="6" type="ORF">GS882_10875</name>
    <name evidence="7" type="ORF">GS947_24555</name>
</gene>
<dbReference type="Gene3D" id="3.30.559.10">
    <property type="entry name" value="Chloramphenicol acetyltransferase-like domain"/>
    <property type="match status" value="3"/>
</dbReference>
<dbReference type="GO" id="GO:0008610">
    <property type="term" value="P:lipid biosynthetic process"/>
    <property type="evidence" value="ECO:0007669"/>
    <property type="project" value="UniProtKB-ARBA"/>
</dbReference>
<dbReference type="PROSITE" id="PS00012">
    <property type="entry name" value="PHOSPHOPANTETHEINE"/>
    <property type="match status" value="3"/>
</dbReference>
<comment type="cofactor">
    <cofactor evidence="1">
        <name>pantetheine 4'-phosphate</name>
        <dbReference type="ChEBI" id="CHEBI:47942"/>
    </cofactor>
</comment>
<dbReference type="EMBL" id="WUXR01000003">
    <property type="protein sequence ID" value="MBM4565731.1"/>
    <property type="molecule type" value="Genomic_DNA"/>
</dbReference>
<dbReference type="EMBL" id="WVDC01000027">
    <property type="protein sequence ID" value="NKW44636.1"/>
    <property type="molecule type" value="Genomic_DNA"/>
</dbReference>
<comment type="caution">
    <text evidence="5">The sequence shown here is derived from an EMBL/GenBank/DDBJ whole genome shotgun (WGS) entry which is preliminary data.</text>
</comment>
<dbReference type="InterPro" id="IPR009081">
    <property type="entry name" value="PP-bd_ACP"/>
</dbReference>
<dbReference type="SUPFAM" id="SSF56801">
    <property type="entry name" value="Acetyl-CoA synthetase-like"/>
    <property type="match status" value="4"/>
</dbReference>
<evidence type="ECO:0000259" key="4">
    <source>
        <dbReference type="PROSITE" id="PS50075"/>
    </source>
</evidence>
<feature type="domain" description="Carrier" evidence="4">
    <location>
        <begin position="2731"/>
        <end position="2806"/>
    </location>
</feature>
<dbReference type="PROSITE" id="PS50075">
    <property type="entry name" value="CARRIER"/>
    <property type="match status" value="3"/>
</dbReference>
<dbReference type="GO" id="GO:0044550">
    <property type="term" value="P:secondary metabolite biosynthetic process"/>
    <property type="evidence" value="ECO:0007669"/>
    <property type="project" value="UniProtKB-ARBA"/>
</dbReference>
<dbReference type="Gene3D" id="3.40.50.980">
    <property type="match status" value="6"/>
</dbReference>
<dbReference type="CDD" id="cd17646">
    <property type="entry name" value="A_NRPS_AB3403-like"/>
    <property type="match status" value="2"/>
</dbReference>
<dbReference type="Gene3D" id="3.30.300.30">
    <property type="match status" value="3"/>
</dbReference>
<name>A0A9Q2P8R3_RHOHA</name>
<dbReference type="Gene3D" id="1.10.1200.10">
    <property type="entry name" value="ACP-like"/>
    <property type="match status" value="3"/>
</dbReference>
<dbReference type="Gene3D" id="3.40.50.12780">
    <property type="entry name" value="N-terminal domain of ligase-like"/>
    <property type="match status" value="1"/>
</dbReference>
<dbReference type="InterPro" id="IPR001242">
    <property type="entry name" value="Condensation_dom"/>
</dbReference>
<protein>
    <submittedName>
        <fullName evidence="5">Amino acid adenylation domain-containing protein</fullName>
    </submittedName>
</protein>
<dbReference type="InterPro" id="IPR036736">
    <property type="entry name" value="ACP-like_sf"/>
</dbReference>
<dbReference type="EMBL" id="WVBC01000030">
    <property type="protein sequence ID" value="NKT78604.1"/>
    <property type="molecule type" value="Genomic_DNA"/>
</dbReference>
<dbReference type="PANTHER" id="PTHR45527:SF1">
    <property type="entry name" value="FATTY ACID SYNTHASE"/>
    <property type="match status" value="1"/>
</dbReference>
<keyword evidence="2" id="KW-0596">Phosphopantetheine</keyword>
<dbReference type="GO" id="GO:0005737">
    <property type="term" value="C:cytoplasm"/>
    <property type="evidence" value="ECO:0007669"/>
    <property type="project" value="TreeGrafter"/>
</dbReference>
<dbReference type="PROSITE" id="PS00455">
    <property type="entry name" value="AMP_BINDING"/>
    <property type="match status" value="3"/>
</dbReference>
<keyword evidence="3" id="KW-0597">Phosphoprotein</keyword>
<sequence>MAAQQPGVDALTIEDLPRLLAGVVEVDADRIALTVGDTTVTYARLKQEIENLDAAMGGVLGIDALVPVVLSTVVPGLLEAPETGGLPGLLNTLFADAAEVLGDSATAAPAGSAATLASLFDEQVARTPDAVALEFDGATLTYADLDARANRLARHLISLGVGPDSLVGLGIRRSLELLVGMYAIVKAGGAYVPLDPDHPADRLGYVLDIARPVVILTTTRDELTLDTDTPIVAVDALDLQAHSDTPVTDADRSAPLSAENLAYVIFTSGSTGRPKGVAVGHGAIVANLRWRQHMYPMTDADVVLQKTPFTFDVSVWEFFWPLQVGARLVVAAPDGHRDPAYLARIMAERGVTVAHFVPSMLSVFVASLASGAAGDPTQPSAEDVATLRNVFASGEALPPQTAARFRDISGAALHNLYGPTEAAVDVTFHEVTADDETTVPIGAAVADTALYVLDEGLRRVPAGTEGELYLAGVQLARGYLQRPDLTADRFVADPYGAPGARMYRTGDLVKLGRSGELEYIGRTDFQVKLRGLRIELGEIESALLDHPAVSQSVVVVHADADLGDHLVAYVVTDGGADVDRHELAAAVSARLPEYMVPSLFVALAEFPLNASGKLDRKALPAPDFSSLASEYRAPTTPTEETLAATFAEVLGAERIGVDDDYFALGGNSLSATRVVARINADLGIRIDVRDFFDAPTVAQLAALVDAAVAAGGDTRAPLVAQERPDTLPLSMAQQRMWFLNRFDTGSAANNIVVAIRLTGALDVDALREAVSDVIERHESLRTVFPEIDGAASQVILPADRVKVDLAAEPVRESDVADAVARTISRGFDVTAAVPLRMRLLAVTPTEHVLVVVVHHISADGFSMNPLTRDIVTAYAARSAGAAPSWAPLAVQYADYALWQREVLGSEDDPESVIAQQMQFWRGALADLPDRLDLPADRPRPAVASNNGASHRFSIGAETAARLDAIARDHGASTFMVVHAALSVLLARLSGTSDIAIGTPVAGRGEAALDDLVGMFVNTLVLRADVRGDRPFTELLTGVRATDLEAFGHADVPFERLVEALSPARSQSRHPLFQVALSFQNMDRTDLALGDLTVSGVDFDAAVAKFDLAVTVAESDAATGALDVDLTYATDLFDASTMRVFADRFVRVLEAVAADASVVVGDIDVLDAAERSALTAASGDAGPAPMLLPQILSAAASADPARAALVSGERTVAYRDLDEQSSRLARALIARGAGPETVVAVALTRSIESVVAVWAVAKSGAAFVPVDPHYPADRVAHMVTDSRALLGITRTEHEGALRAAVPWLVLDDPATADEVAAQPDAPVSDADRTAPLRVTDAAYVIYTSGSTGVPKGVVVTHTGLAAFAAEQVERYGIDSDSRTLHFASPSFDASILELLMAFGAGATMVIAPTSIYGGHELADLLRTQHVTHAFVTPAALASVDPTSLEALRTVVVGGEACSAELVARWAPGRRMFNAYGPTEATVASNISDALVPGEPVTIGRAIRGAAAYVLDGRLRPVPAGVPGELYLAGAGVARGYLGRPALSAERFVANPFGLPGSRLYRTGDVVRTTADRVLEYVGRADDQVKLRGFRIELGEIESVLARHDTVAQTAVVVLRDQLVAYVVAAADRSIEVDELKEFAARSLTAYMVPAVFVILDRLPLTGSGKLDRKALPEPEFEAREFRAPSTPVEEAVAAVFADVLDVDRVGRDDDFFALGGNSLLATQVCARLGAALDTTVPVRVLFDASTVEALAARVSASTGARTKALVAAPRPDRIPLSLAQQRMWFLNRFEPESAVNNIPLAIRLSGDLDVESLSAAIGDVLERHESLRTVFPDVDGVGYQSIRPTSEVAGTVTAEAVTEADLPALVERMVVAGFDLTADIPVRVGLFAVSPTEHVLVLVVHHIAADGFSMGPLTRDVMTAYAARSAGTLPAWAPLVVQYADYTLWQREVLGSEDDPESPMSTQVAYWKRTLAGLPDQLDLPTDRPRPAVAGYRGARHTVEVPADLQSAIAELARTRGVTPFMVMHAALSVLLARLSGTSDIAIGTPVAGRGEAVLDDVIGMFVNTLVLRTEVDAAGSFEDLLARTRETDLAAFAHADVPFERLVEILDPARSQARHPLFQVMLTFQNLGLTSFELGGLAVSDVEFDSTTAKFDLQVTVTEGAPDRGLTIDLTYATELFDADMIRILGDRCLRVLSVVTATPSAVVGDIDLLDEVERSLVVGEWNATSRPMPDATLVDLFEAQVARTPDAVAVVFEGEALSYAEFASRVRRTARLLIEEGVGPDSLVGLGMRRSVDLLVGMYAVLAAGGAYVPIDPDQPAERNRYILATANPVLLLTTSRDAGDVPGLRSVEIDTVDVSDFADGPIADVERNAPLRSGNTAYVIFTSGSTGRPKGVAVGHGAIVNRLVWMQAEYGLTESDVVLQKTPFTFDVSVWEFFWPLQVGARLVVALPDGHRDPAYLVRVMVECGVTVAHFVPSMLSVFVAEPAAKNVTTLRNVFASGEALPASTAARLRDVVPGAALHNLYGPTEAAVDVTFHEVTVDDEATVPIGGPVWNTQLFVLDGRLNPVPVGVPGELYLAGAQLARGYVGRSDLTADRFVANPFSDSGERMYRTGDLVTWTSSGELEYIGRTDFQVKLRGLRIELGEIETALLAVPGISQSVVLVKNDQLVAYVVADQDLDTTAVKAQLATSLASYMVPQMFVVLDAFPLNASGKLDRKALPEPVFEATVFRAPTTAAEEVVAGVFADVLGVDRVGLDDDFFALGGNSLVATQVAARLGAALDAQVPVRVLFDASTVEALAARVQLLAGAGARKALVAGPRPERVPLSLAQQRMWFLNRLEPESTSYNIPLAMQLTGSLDVDALHAALRDVLARHESLRTFYPEDADGSHQVIVPAADVEFDLTPISVDPADVYGRVSELVGKGFDVRSAVPLRAGLFRLDDTTHVFAFVVHHISADGVSMAPMARDLVTAYAARTQGEAPQWQPLPVQYADYALWQREVLGSADEPGTVAAGQLAHWVRALAGAPDQLDLPTDRPRPAVASMRGAETEFTLSAELHAALESLARAEGASLFMVAHSALAVLLARLSGTWDVTVGTPVAGRGEAALDDLVGMFVNTLALRTELTSSMRFTEVVARAKEADLSAFANADLPFERVVEAVSSDRSSARHPVFQTVLSFQNQEQATLALPGLTVSSVPDTDRAAKFDLQFTLIPTDSGTVEAILTYATDLFDEATVVTLGERFVRILEAVAADPHAVVGDIEIVTEAERALLPGFADSEPEEADASNTIVPATSTLPQVLSAVVEADPEAPAIADDGTEITYGELDERSSRLARVLIAEGVGPGTRVPVALARSVDAVIAAWAVLKSGAAVTPIDANDDAWESIDAALPAKLGITNSQNRAAAHDGVEWIVVDDVATRARIDEQSGRPVSYSERTRLLDAGDIAFAAVDGSFVLDHGRAVALAERDRSAYGITYESRTVCLEPATSVWVVIELVLASTAGAVTVVTAASDSNVTDLLADEWVTHAFLANARAEALDLEELEDLEVLVLTDGGRSVGGPDVRRVAADADSWSV</sequence>